<evidence type="ECO:0000256" key="4">
    <source>
        <dbReference type="ARBA" id="ARBA00023125"/>
    </source>
</evidence>
<evidence type="ECO:0000256" key="6">
    <source>
        <dbReference type="ARBA" id="ARBA00023242"/>
    </source>
</evidence>
<protein>
    <submittedName>
        <fullName evidence="9">Uncharacterized protein</fullName>
    </submittedName>
</protein>
<proteinExistence type="predicted"/>
<dbReference type="GO" id="GO:0003677">
    <property type="term" value="F:DNA binding"/>
    <property type="evidence" value="ECO:0007669"/>
    <property type="project" value="UniProtKB-KW"/>
</dbReference>
<keyword evidence="4" id="KW-0238">DNA-binding</keyword>
<comment type="caution">
    <text evidence="9">The sequence shown here is derived from an EMBL/GenBank/DDBJ whole genome shotgun (WGS) entry which is preliminary data.</text>
</comment>
<keyword evidence="10" id="KW-1185">Reference proteome</keyword>
<sequence length="355" mass="39777">MGHHTCCSKQKVRRGLWSPEEDEKLINYISTYGHGCWSSVPRLAGLQRCGKSCRLRWINYLRPDLKRGSFSLQEASLIIELHRIIGNRWAQIAKHLPGRTDNEVKNFWNSSIKKKLLSTSKPNVHHHELFTNLPDLSNSFIPFEGLISHDDHHHHINPNNLLMGTQQDSFLFTPAIDYNSSSDLLKNSTTSISPIIFNVDDDHNPSHPLLLDPSSNNNNCDPTWSLVRHHHHFHQDGFVMNPNEETPHYAATVVEGKSGDVNAALMMMMMMPYDHEMNGMYDQCHGMPASNSSAGSTLEVIDHTLSTDVRLPAMSQSPSAAYAYVDAATMPPPSSSSMSSGHVIINSNLPSLWVP</sequence>
<keyword evidence="6" id="KW-0539">Nucleus</keyword>
<dbReference type="EMBL" id="JBBNAG010000010">
    <property type="protein sequence ID" value="KAK9101367.1"/>
    <property type="molecule type" value="Genomic_DNA"/>
</dbReference>
<dbReference type="InterPro" id="IPR051953">
    <property type="entry name" value="Plant_SW-associated_TFs"/>
</dbReference>
<evidence type="ECO:0000256" key="5">
    <source>
        <dbReference type="ARBA" id="ARBA00023163"/>
    </source>
</evidence>
<evidence type="ECO:0000259" key="8">
    <source>
        <dbReference type="PROSITE" id="PS51294"/>
    </source>
</evidence>
<evidence type="ECO:0000259" key="7">
    <source>
        <dbReference type="PROSITE" id="PS50090"/>
    </source>
</evidence>
<dbReference type="AlphaFoldDB" id="A0AAP0HXF7"/>
<dbReference type="InterPro" id="IPR009057">
    <property type="entry name" value="Homeodomain-like_sf"/>
</dbReference>
<feature type="domain" description="HTH myb-type" evidence="8">
    <location>
        <begin position="9"/>
        <end position="65"/>
    </location>
</feature>
<feature type="domain" description="HTH myb-type" evidence="8">
    <location>
        <begin position="66"/>
        <end position="116"/>
    </location>
</feature>
<evidence type="ECO:0000313" key="10">
    <source>
        <dbReference type="Proteomes" id="UP001419268"/>
    </source>
</evidence>
<dbReference type="Gene3D" id="1.10.10.60">
    <property type="entry name" value="Homeodomain-like"/>
    <property type="match status" value="2"/>
</dbReference>
<reference evidence="9 10" key="1">
    <citation type="submission" date="2024-01" db="EMBL/GenBank/DDBJ databases">
        <title>Genome assemblies of Stephania.</title>
        <authorList>
            <person name="Yang L."/>
        </authorList>
    </citation>
    <scope>NUCLEOTIDE SEQUENCE [LARGE SCALE GENOMIC DNA]</scope>
    <source>
        <strain evidence="9">JXDWG</strain>
        <tissue evidence="9">Leaf</tissue>
    </source>
</reference>
<dbReference type="GO" id="GO:0005634">
    <property type="term" value="C:nucleus"/>
    <property type="evidence" value="ECO:0007669"/>
    <property type="project" value="UniProtKB-SubCell"/>
</dbReference>
<keyword evidence="2" id="KW-0677">Repeat</keyword>
<dbReference type="InterPro" id="IPR017930">
    <property type="entry name" value="Myb_dom"/>
</dbReference>
<gene>
    <name evidence="9" type="ORF">Scep_024797</name>
</gene>
<dbReference type="FunFam" id="1.10.10.60:FF:000140">
    <property type="entry name" value="Myb transcription factor"/>
    <property type="match status" value="1"/>
</dbReference>
<evidence type="ECO:0000256" key="2">
    <source>
        <dbReference type="ARBA" id="ARBA00022737"/>
    </source>
</evidence>
<evidence type="ECO:0000256" key="1">
    <source>
        <dbReference type="ARBA" id="ARBA00004123"/>
    </source>
</evidence>
<name>A0AAP0HXF7_9MAGN</name>
<keyword evidence="5" id="KW-0804">Transcription</keyword>
<dbReference type="FunFam" id="1.10.10.60:FF:000047">
    <property type="entry name" value="Myb transcription factor"/>
    <property type="match status" value="1"/>
</dbReference>
<dbReference type="PROSITE" id="PS51294">
    <property type="entry name" value="HTH_MYB"/>
    <property type="match status" value="2"/>
</dbReference>
<organism evidence="9 10">
    <name type="scientific">Stephania cephalantha</name>
    <dbReference type="NCBI Taxonomy" id="152367"/>
    <lineage>
        <taxon>Eukaryota</taxon>
        <taxon>Viridiplantae</taxon>
        <taxon>Streptophyta</taxon>
        <taxon>Embryophyta</taxon>
        <taxon>Tracheophyta</taxon>
        <taxon>Spermatophyta</taxon>
        <taxon>Magnoliopsida</taxon>
        <taxon>Ranunculales</taxon>
        <taxon>Menispermaceae</taxon>
        <taxon>Menispermoideae</taxon>
        <taxon>Cissampelideae</taxon>
        <taxon>Stephania</taxon>
    </lineage>
</organism>
<comment type="subcellular location">
    <subcellularLocation>
        <location evidence="1">Nucleus</location>
    </subcellularLocation>
</comment>
<dbReference type="SUPFAM" id="SSF46689">
    <property type="entry name" value="Homeodomain-like"/>
    <property type="match status" value="1"/>
</dbReference>
<dbReference type="Proteomes" id="UP001419268">
    <property type="component" value="Unassembled WGS sequence"/>
</dbReference>
<dbReference type="InterPro" id="IPR001005">
    <property type="entry name" value="SANT/Myb"/>
</dbReference>
<feature type="domain" description="Myb-like" evidence="7">
    <location>
        <begin position="62"/>
        <end position="112"/>
    </location>
</feature>
<dbReference type="PANTHER" id="PTHR47997:SF87">
    <property type="entry name" value="TRANSCRIPTION FACTOR MYB26"/>
    <property type="match status" value="1"/>
</dbReference>
<keyword evidence="3" id="KW-0805">Transcription regulation</keyword>
<dbReference type="PANTHER" id="PTHR47997">
    <property type="entry name" value="MYB DOMAIN PROTEIN 55"/>
    <property type="match status" value="1"/>
</dbReference>
<dbReference type="PROSITE" id="PS50090">
    <property type="entry name" value="MYB_LIKE"/>
    <property type="match status" value="2"/>
</dbReference>
<feature type="domain" description="Myb-like" evidence="7">
    <location>
        <begin position="9"/>
        <end position="61"/>
    </location>
</feature>
<dbReference type="SMART" id="SM00717">
    <property type="entry name" value="SANT"/>
    <property type="match status" value="2"/>
</dbReference>
<dbReference type="Pfam" id="PF00249">
    <property type="entry name" value="Myb_DNA-binding"/>
    <property type="match status" value="2"/>
</dbReference>
<evidence type="ECO:0000313" key="9">
    <source>
        <dbReference type="EMBL" id="KAK9101367.1"/>
    </source>
</evidence>
<dbReference type="CDD" id="cd00167">
    <property type="entry name" value="SANT"/>
    <property type="match status" value="2"/>
</dbReference>
<accession>A0AAP0HXF7</accession>
<evidence type="ECO:0000256" key="3">
    <source>
        <dbReference type="ARBA" id="ARBA00023015"/>
    </source>
</evidence>